<keyword evidence="3 5" id="KW-0479">Metal-binding</keyword>
<dbReference type="GO" id="GO:0005506">
    <property type="term" value="F:iron ion binding"/>
    <property type="evidence" value="ECO:0007669"/>
    <property type="project" value="InterPro"/>
</dbReference>
<dbReference type="Proteomes" id="UP001209540">
    <property type="component" value="Unassembled WGS sequence"/>
</dbReference>
<dbReference type="PANTHER" id="PTHR46206">
    <property type="entry name" value="CYTOCHROME P450"/>
    <property type="match status" value="1"/>
</dbReference>
<evidence type="ECO:0000256" key="3">
    <source>
        <dbReference type="ARBA" id="ARBA00022723"/>
    </source>
</evidence>
<name>A0AAD5K3Z6_9FUNG</name>
<evidence type="ECO:0000256" key="5">
    <source>
        <dbReference type="PIRSR" id="PIRSR602403-1"/>
    </source>
</evidence>
<evidence type="ECO:0000256" key="4">
    <source>
        <dbReference type="ARBA" id="ARBA00023004"/>
    </source>
</evidence>
<evidence type="ECO:0000313" key="7">
    <source>
        <dbReference type="Proteomes" id="UP001209540"/>
    </source>
</evidence>
<keyword evidence="5" id="KW-0349">Heme</keyword>
<keyword evidence="4 5" id="KW-0408">Iron</keyword>
<dbReference type="InterPro" id="IPR001128">
    <property type="entry name" value="Cyt_P450"/>
</dbReference>
<dbReference type="GO" id="GO:0020037">
    <property type="term" value="F:heme binding"/>
    <property type="evidence" value="ECO:0007669"/>
    <property type="project" value="InterPro"/>
</dbReference>
<gene>
    <name evidence="6" type="ORF">BDA99DRAFT_597931</name>
</gene>
<protein>
    <submittedName>
        <fullName evidence="6">Cytochrome P450</fullName>
    </submittedName>
</protein>
<dbReference type="CDD" id="cd11041">
    <property type="entry name" value="CYP503A1-like"/>
    <property type="match status" value="1"/>
</dbReference>
<dbReference type="GO" id="GO:0004497">
    <property type="term" value="F:monooxygenase activity"/>
    <property type="evidence" value="ECO:0007669"/>
    <property type="project" value="InterPro"/>
</dbReference>
<comment type="similarity">
    <text evidence="2">Belongs to the cytochrome P450 family.</text>
</comment>
<comment type="caution">
    <text evidence="6">The sequence shown here is derived from an EMBL/GenBank/DDBJ whole genome shotgun (WGS) entry which is preliminary data.</text>
</comment>
<dbReference type="EMBL" id="JAIXMP010000009">
    <property type="protein sequence ID" value="KAI9268107.1"/>
    <property type="molecule type" value="Genomic_DNA"/>
</dbReference>
<keyword evidence="7" id="KW-1185">Reference proteome</keyword>
<proteinExistence type="inferred from homology"/>
<dbReference type="GO" id="GO:0016705">
    <property type="term" value="F:oxidoreductase activity, acting on paired donors, with incorporation or reduction of molecular oxygen"/>
    <property type="evidence" value="ECO:0007669"/>
    <property type="project" value="InterPro"/>
</dbReference>
<dbReference type="AlphaFoldDB" id="A0AAD5K3Z6"/>
<evidence type="ECO:0000313" key="6">
    <source>
        <dbReference type="EMBL" id="KAI9268107.1"/>
    </source>
</evidence>
<reference evidence="6" key="1">
    <citation type="journal article" date="2022" name="IScience">
        <title>Evolution of zygomycete secretomes and the origins of terrestrial fungal ecologies.</title>
        <authorList>
            <person name="Chang Y."/>
            <person name="Wang Y."/>
            <person name="Mondo S."/>
            <person name="Ahrendt S."/>
            <person name="Andreopoulos W."/>
            <person name="Barry K."/>
            <person name="Beard J."/>
            <person name="Benny G.L."/>
            <person name="Blankenship S."/>
            <person name="Bonito G."/>
            <person name="Cuomo C."/>
            <person name="Desiro A."/>
            <person name="Gervers K.A."/>
            <person name="Hundley H."/>
            <person name="Kuo A."/>
            <person name="LaButti K."/>
            <person name="Lang B.F."/>
            <person name="Lipzen A."/>
            <person name="O'Donnell K."/>
            <person name="Pangilinan J."/>
            <person name="Reynolds N."/>
            <person name="Sandor L."/>
            <person name="Smith M.E."/>
            <person name="Tsang A."/>
            <person name="Grigoriev I.V."/>
            <person name="Stajich J.E."/>
            <person name="Spatafora J.W."/>
        </authorList>
    </citation>
    <scope>NUCLEOTIDE SEQUENCE</scope>
    <source>
        <strain evidence="6">RSA 2281</strain>
    </source>
</reference>
<evidence type="ECO:0000256" key="1">
    <source>
        <dbReference type="ARBA" id="ARBA00001971"/>
    </source>
</evidence>
<feature type="non-terminal residue" evidence="6">
    <location>
        <position position="1"/>
    </location>
</feature>
<feature type="binding site" description="axial binding residue" evidence="5">
    <location>
        <position position="428"/>
    </location>
    <ligand>
        <name>heme</name>
        <dbReference type="ChEBI" id="CHEBI:30413"/>
    </ligand>
    <ligandPart>
        <name>Fe</name>
        <dbReference type="ChEBI" id="CHEBI:18248"/>
    </ligandPart>
</feature>
<dbReference type="PRINTS" id="PR00465">
    <property type="entry name" value="EP450IV"/>
</dbReference>
<dbReference type="PANTHER" id="PTHR46206:SF7">
    <property type="entry name" value="P450, PUTATIVE (EUROFUNG)-RELATED"/>
    <property type="match status" value="1"/>
</dbReference>
<organism evidence="6 7">
    <name type="scientific">Phascolomyces articulosus</name>
    <dbReference type="NCBI Taxonomy" id="60185"/>
    <lineage>
        <taxon>Eukaryota</taxon>
        <taxon>Fungi</taxon>
        <taxon>Fungi incertae sedis</taxon>
        <taxon>Mucoromycota</taxon>
        <taxon>Mucoromycotina</taxon>
        <taxon>Mucoromycetes</taxon>
        <taxon>Mucorales</taxon>
        <taxon>Lichtheimiaceae</taxon>
        <taxon>Phascolomyces</taxon>
    </lineage>
</organism>
<evidence type="ECO:0000256" key="2">
    <source>
        <dbReference type="ARBA" id="ARBA00010617"/>
    </source>
</evidence>
<accession>A0AAD5K3Z6</accession>
<sequence>GSSDGCPVVPYRNPLNGSSTEFRQNPREFIQKWTEKLGPVYRVHLFGKLYTVVSGRYVREVFLNSNFDFFAGINRRFNMTLMAGIPDGDIPQEEGRKIVVKYLTPSLKYFTARAVENLNIGLDEILGDLNEPKELPHMYPLVQRMVARASASVFVGKELAKDDELVNVFQHITTDIGSMIRTESWLEPFDTLMWLRMWAIGKFSPRVNSYRQKMTKTMGAEIERRLKAAKENPSGWDRPTDVLQDLIENVEVPRHTNLISHIVNYTIGLIFASIHTTSENGTIVLYRILQHPKLMEELLEEQNEVLKQHGIHPSGAAKDVFTFEIVKGLPKLDSIVRESMRLRNEFYELPHSNVGNNKVVLSNGTIIQPGEDVLINSWYNQQYDGWEDYKEINDDRSEFKPYRFLNTGRPSTKIGDDYLVFGEGKHACP</sequence>
<reference evidence="6" key="2">
    <citation type="submission" date="2023-02" db="EMBL/GenBank/DDBJ databases">
        <authorList>
            <consortium name="DOE Joint Genome Institute"/>
            <person name="Mondo S.J."/>
            <person name="Chang Y."/>
            <person name="Wang Y."/>
            <person name="Ahrendt S."/>
            <person name="Andreopoulos W."/>
            <person name="Barry K."/>
            <person name="Beard J."/>
            <person name="Benny G.L."/>
            <person name="Blankenship S."/>
            <person name="Bonito G."/>
            <person name="Cuomo C."/>
            <person name="Desiro A."/>
            <person name="Gervers K.A."/>
            <person name="Hundley H."/>
            <person name="Kuo A."/>
            <person name="LaButti K."/>
            <person name="Lang B.F."/>
            <person name="Lipzen A."/>
            <person name="O'Donnell K."/>
            <person name="Pangilinan J."/>
            <person name="Reynolds N."/>
            <person name="Sandor L."/>
            <person name="Smith M.W."/>
            <person name="Tsang A."/>
            <person name="Grigoriev I.V."/>
            <person name="Stajich J.E."/>
            <person name="Spatafora J.W."/>
        </authorList>
    </citation>
    <scope>NUCLEOTIDE SEQUENCE</scope>
    <source>
        <strain evidence="6">RSA 2281</strain>
    </source>
</reference>
<dbReference type="InterPro" id="IPR002403">
    <property type="entry name" value="Cyt_P450_E_grp-IV"/>
</dbReference>
<dbReference type="SUPFAM" id="SSF48264">
    <property type="entry name" value="Cytochrome P450"/>
    <property type="match status" value="1"/>
</dbReference>
<dbReference type="InterPro" id="IPR036396">
    <property type="entry name" value="Cyt_P450_sf"/>
</dbReference>
<dbReference type="Pfam" id="PF00067">
    <property type="entry name" value="p450"/>
    <property type="match status" value="1"/>
</dbReference>
<comment type="cofactor">
    <cofactor evidence="1 5">
        <name>heme</name>
        <dbReference type="ChEBI" id="CHEBI:30413"/>
    </cofactor>
</comment>
<dbReference type="Gene3D" id="1.10.630.10">
    <property type="entry name" value="Cytochrome P450"/>
    <property type="match status" value="1"/>
</dbReference>